<comment type="caution">
    <text evidence="1">The sequence shown here is derived from an EMBL/GenBank/DDBJ whole genome shotgun (WGS) entry which is preliminary data.</text>
</comment>
<accession>A0AAV7DXZ7</accession>
<protein>
    <submittedName>
        <fullName evidence="1">Uncharacterized protein</fullName>
    </submittedName>
</protein>
<reference evidence="1 2" key="1">
    <citation type="submission" date="2021-07" db="EMBL/GenBank/DDBJ databases">
        <title>The Aristolochia fimbriata genome: insights into angiosperm evolution, floral development and chemical biosynthesis.</title>
        <authorList>
            <person name="Jiao Y."/>
        </authorList>
    </citation>
    <scope>NUCLEOTIDE SEQUENCE [LARGE SCALE GENOMIC DNA]</scope>
    <source>
        <strain evidence="1">IBCAS-2021</strain>
        <tissue evidence="1">Leaf</tissue>
    </source>
</reference>
<sequence>MLSGRSFQQKSVRSRLKSRLEPYRRCNVVIVGLEELFRFHVEIPLQPAKPPHLDGCRRAECWSDWIGLCSVDA</sequence>
<proteinExistence type="predicted"/>
<organism evidence="1 2">
    <name type="scientific">Aristolochia fimbriata</name>
    <name type="common">White veined hardy Dutchman's pipe vine</name>
    <dbReference type="NCBI Taxonomy" id="158543"/>
    <lineage>
        <taxon>Eukaryota</taxon>
        <taxon>Viridiplantae</taxon>
        <taxon>Streptophyta</taxon>
        <taxon>Embryophyta</taxon>
        <taxon>Tracheophyta</taxon>
        <taxon>Spermatophyta</taxon>
        <taxon>Magnoliopsida</taxon>
        <taxon>Magnoliidae</taxon>
        <taxon>Piperales</taxon>
        <taxon>Aristolochiaceae</taxon>
        <taxon>Aristolochia</taxon>
    </lineage>
</organism>
<gene>
    <name evidence="1" type="ORF">H6P81_020552</name>
</gene>
<evidence type="ECO:0000313" key="2">
    <source>
        <dbReference type="Proteomes" id="UP000825729"/>
    </source>
</evidence>
<dbReference type="Proteomes" id="UP000825729">
    <property type="component" value="Unassembled WGS sequence"/>
</dbReference>
<keyword evidence="2" id="KW-1185">Reference proteome</keyword>
<evidence type="ECO:0000313" key="1">
    <source>
        <dbReference type="EMBL" id="KAG9440387.1"/>
    </source>
</evidence>
<dbReference type="AlphaFoldDB" id="A0AAV7DXZ7"/>
<dbReference type="EMBL" id="JAINDJ010000008">
    <property type="protein sequence ID" value="KAG9440387.1"/>
    <property type="molecule type" value="Genomic_DNA"/>
</dbReference>
<name>A0AAV7DXZ7_ARIFI</name>